<name>A0A6N2ZA22_9FIRM</name>
<comment type="caution">
    <text evidence="5">Lacks conserved residue(s) required for the propagation of feature annotation.</text>
</comment>
<comment type="pathway">
    <text evidence="5">Metabolic intermediate biosynthesis; chorismate biosynthesis; chorismate from D-erythrose 4-phosphate and phosphoenolpyruvate: step 3/7.</text>
</comment>
<dbReference type="SUPFAM" id="SSF51569">
    <property type="entry name" value="Aldolase"/>
    <property type="match status" value="1"/>
</dbReference>
<accession>A0A6N2ZA22</accession>
<dbReference type="InterPro" id="IPR050146">
    <property type="entry name" value="Type-I_3-dehydroquinase"/>
</dbReference>
<dbReference type="AlphaFoldDB" id="A0A6N2ZA22"/>
<dbReference type="EC" id="4.2.1.10" evidence="5"/>
<dbReference type="GO" id="GO:0003855">
    <property type="term" value="F:3-dehydroquinate dehydratase activity"/>
    <property type="evidence" value="ECO:0007669"/>
    <property type="project" value="UniProtKB-UniRule"/>
</dbReference>
<comment type="subunit">
    <text evidence="5">Homodimer.</text>
</comment>
<feature type="binding site" evidence="5">
    <location>
        <position position="242"/>
    </location>
    <ligand>
        <name>3-dehydroquinate</name>
        <dbReference type="ChEBI" id="CHEBI:32364"/>
    </ligand>
</feature>
<evidence type="ECO:0000256" key="1">
    <source>
        <dbReference type="ARBA" id="ARBA00001864"/>
    </source>
</evidence>
<dbReference type="EMBL" id="CACRUE010000012">
    <property type="protein sequence ID" value="VYT76269.1"/>
    <property type="molecule type" value="Genomic_DNA"/>
</dbReference>
<proteinExistence type="inferred from homology"/>
<dbReference type="NCBIfam" id="TIGR01093">
    <property type="entry name" value="aroD"/>
    <property type="match status" value="1"/>
</dbReference>
<evidence type="ECO:0000256" key="2">
    <source>
        <dbReference type="ARBA" id="ARBA00023141"/>
    </source>
</evidence>
<keyword evidence="4 5" id="KW-0704">Schiff base</keyword>
<protein>
    <recommendedName>
        <fullName evidence="5">3-dehydroquinate dehydratase</fullName>
        <shortName evidence="5">3-dehydroquinase</shortName>
        <ecNumber evidence="5">4.2.1.10</ecNumber>
    </recommendedName>
    <alternativeName>
        <fullName evidence="5">Type I DHQase</fullName>
    </alternativeName>
    <alternativeName>
        <fullName evidence="5">Type I dehydroquinase</fullName>
        <shortName evidence="5">DHQ1</shortName>
    </alternativeName>
</protein>
<feature type="binding site" evidence="5">
    <location>
        <begin position="56"/>
        <end position="58"/>
    </location>
    <ligand>
        <name>3-dehydroquinate</name>
        <dbReference type="ChEBI" id="CHEBI:32364"/>
    </ligand>
</feature>
<dbReference type="UniPathway" id="UPA00053">
    <property type="reaction ID" value="UER00086"/>
</dbReference>
<comment type="function">
    <text evidence="5">Involved in the third step of the chorismate pathway, which leads to the biosynthesis of aromatic amino acids. Catalyzes the cis-dehydration of 3-dehydroquinate (DHQ) and introduces the first double bond of the aromatic ring to yield 3-dehydroshikimate.</text>
</comment>
<evidence type="ECO:0000256" key="5">
    <source>
        <dbReference type="HAMAP-Rule" id="MF_00214"/>
    </source>
</evidence>
<dbReference type="Gene3D" id="3.20.20.70">
    <property type="entry name" value="Aldolase class I"/>
    <property type="match status" value="1"/>
</dbReference>
<dbReference type="Pfam" id="PF01487">
    <property type="entry name" value="DHquinase_I"/>
    <property type="match status" value="1"/>
</dbReference>
<keyword evidence="5" id="KW-0028">Amino-acid biosynthesis</keyword>
<evidence type="ECO:0000313" key="6">
    <source>
        <dbReference type="EMBL" id="VYT76269.1"/>
    </source>
</evidence>
<feature type="active site" description="Proton donor/acceptor" evidence="5">
    <location>
        <position position="153"/>
    </location>
</feature>
<sequence>MWSMSSLKVRNVEIGKGIPKIIAPICDKTEEEILHTARKFSIIPVDFDILDIDIVEWRVDLYDYYNDYKKIEGVLEKLRKILKNIPIIFTIKRNASHGEAEISKEDYVKIYKEVCATKLVDLIDIEDSIGKDNMEDIIEFAKDMGTYVITTNHNLDHTPSKAECIATAKELEDMGTDIIKIITKPSSKLDVVELLETTIIIAEHIANVPICTISIGEKGGLSRICGEFFGSCMTYGVNRKKSAPGQPNIEDLSNLLKLIHKNIEA</sequence>
<evidence type="ECO:0000256" key="3">
    <source>
        <dbReference type="ARBA" id="ARBA00023239"/>
    </source>
</evidence>
<evidence type="ECO:0000256" key="4">
    <source>
        <dbReference type="ARBA" id="ARBA00023270"/>
    </source>
</evidence>
<comment type="similarity">
    <text evidence="5">Belongs to the type-I 3-dehydroquinase family.</text>
</comment>
<reference evidence="6" key="1">
    <citation type="submission" date="2019-11" db="EMBL/GenBank/DDBJ databases">
        <authorList>
            <person name="Feng L."/>
        </authorList>
    </citation>
    <scope>NUCLEOTIDE SEQUENCE</scope>
    <source>
        <strain evidence="6">IbartlettiiLFYP30</strain>
    </source>
</reference>
<gene>
    <name evidence="6" type="primary">aroD_1</name>
    <name evidence="5" type="synonym">aroD</name>
    <name evidence="6" type="ORF">IBLFYP30_00021</name>
</gene>
<dbReference type="GO" id="GO:0008652">
    <property type="term" value="P:amino acid biosynthetic process"/>
    <property type="evidence" value="ECO:0007669"/>
    <property type="project" value="UniProtKB-KW"/>
</dbReference>
<dbReference type="CDD" id="cd00502">
    <property type="entry name" value="DHQase_I"/>
    <property type="match status" value="1"/>
</dbReference>
<keyword evidence="2 5" id="KW-0057">Aromatic amino acid biosynthesis</keyword>
<dbReference type="InterPro" id="IPR013785">
    <property type="entry name" value="Aldolase_TIM"/>
</dbReference>
<feature type="binding site" evidence="5">
    <location>
        <position position="246"/>
    </location>
    <ligand>
        <name>3-dehydroquinate</name>
        <dbReference type="ChEBI" id="CHEBI:32364"/>
    </ligand>
</feature>
<dbReference type="PANTHER" id="PTHR43699:SF1">
    <property type="entry name" value="3-DEHYDROQUINATE DEHYDRATASE"/>
    <property type="match status" value="1"/>
</dbReference>
<comment type="catalytic activity">
    <reaction evidence="1 5">
        <text>3-dehydroquinate = 3-dehydroshikimate + H2O</text>
        <dbReference type="Rhea" id="RHEA:21096"/>
        <dbReference type="ChEBI" id="CHEBI:15377"/>
        <dbReference type="ChEBI" id="CHEBI:16630"/>
        <dbReference type="ChEBI" id="CHEBI:32364"/>
        <dbReference type="EC" id="4.2.1.10"/>
    </reaction>
</comment>
<dbReference type="InterPro" id="IPR001381">
    <property type="entry name" value="DHquinase_I"/>
</dbReference>
<dbReference type="GO" id="GO:0009423">
    <property type="term" value="P:chorismate biosynthetic process"/>
    <property type="evidence" value="ECO:0007669"/>
    <property type="project" value="UniProtKB-UniRule"/>
</dbReference>
<dbReference type="FunFam" id="3.20.20.70:FF:000047">
    <property type="entry name" value="3-dehydroquinate dehydratase"/>
    <property type="match status" value="1"/>
</dbReference>
<keyword evidence="3 5" id="KW-0456">Lyase</keyword>
<organism evidence="6">
    <name type="scientific">Intestinibacter bartlettii</name>
    <dbReference type="NCBI Taxonomy" id="261299"/>
    <lineage>
        <taxon>Bacteria</taxon>
        <taxon>Bacillati</taxon>
        <taxon>Bacillota</taxon>
        <taxon>Clostridia</taxon>
        <taxon>Peptostreptococcales</taxon>
        <taxon>Peptostreptococcaceae</taxon>
        <taxon>Intestinibacter</taxon>
    </lineage>
</organism>
<feature type="binding site" evidence="5">
    <location>
        <position position="223"/>
    </location>
    <ligand>
        <name>3-dehydroquinate</name>
        <dbReference type="ChEBI" id="CHEBI:32364"/>
    </ligand>
</feature>
<dbReference type="PANTHER" id="PTHR43699">
    <property type="entry name" value="3-DEHYDROQUINATE DEHYDRATASE"/>
    <property type="match status" value="1"/>
</dbReference>
<dbReference type="GO" id="GO:0009073">
    <property type="term" value="P:aromatic amino acid family biosynthetic process"/>
    <property type="evidence" value="ECO:0007669"/>
    <property type="project" value="UniProtKB-KW"/>
</dbReference>
<feature type="active site" description="Schiff-base intermediate with substrate" evidence="5">
    <location>
        <position position="180"/>
    </location>
</feature>
<dbReference type="HAMAP" id="MF_00214">
    <property type="entry name" value="AroD"/>
    <property type="match status" value="1"/>
</dbReference>
<dbReference type="GO" id="GO:0046279">
    <property type="term" value="P:3,4-dihydroxybenzoate biosynthetic process"/>
    <property type="evidence" value="ECO:0007669"/>
    <property type="project" value="UniProtKB-ARBA"/>
</dbReference>